<accession>E3HCJ3</accession>
<keyword evidence="2" id="KW-0614">Plasmid</keyword>
<keyword evidence="1" id="KW-0472">Membrane</keyword>
<organism evidence="2 3">
    <name type="scientific">Ilyobacter polytropus (strain ATCC 51220 / DSM 2926 / LMG 16218 / CuHBu1)</name>
    <dbReference type="NCBI Taxonomy" id="572544"/>
    <lineage>
        <taxon>Bacteria</taxon>
        <taxon>Fusobacteriati</taxon>
        <taxon>Fusobacteriota</taxon>
        <taxon>Fusobacteriia</taxon>
        <taxon>Fusobacteriales</taxon>
        <taxon>Fusobacteriaceae</taxon>
        <taxon>Ilyobacter</taxon>
    </lineage>
</organism>
<dbReference type="Proteomes" id="UP000006875">
    <property type="component" value="Plasmid pILYOP01"/>
</dbReference>
<protein>
    <submittedName>
        <fullName evidence="2">Uncharacterized protein</fullName>
    </submittedName>
</protein>
<evidence type="ECO:0000313" key="3">
    <source>
        <dbReference type="Proteomes" id="UP000006875"/>
    </source>
</evidence>
<dbReference type="HOGENOM" id="CLU_3099708_0_0_0"/>
<gene>
    <name evidence="2" type="ordered locus">Ilyop_2206</name>
</gene>
<dbReference type="KEGG" id="ipo:Ilyop_2206"/>
<reference evidence="2 3" key="1">
    <citation type="journal article" date="2010" name="Stand. Genomic Sci.">
        <title>Complete genome sequence of Ilyobacter polytropus type strain (CuHbu1).</title>
        <authorList>
            <person name="Sikorski J."/>
            <person name="Chertkov O."/>
            <person name="Lapidus A."/>
            <person name="Nolan M."/>
            <person name="Lucas S."/>
            <person name="Del Rio T.G."/>
            <person name="Tice H."/>
            <person name="Cheng J.F."/>
            <person name="Tapia R."/>
            <person name="Han C."/>
            <person name="Goodwin L."/>
            <person name="Pitluck S."/>
            <person name="Liolios K."/>
            <person name="Ivanova N."/>
            <person name="Mavromatis K."/>
            <person name="Mikhailova N."/>
            <person name="Pati A."/>
            <person name="Chen A."/>
            <person name="Palaniappan K."/>
            <person name="Land M."/>
            <person name="Hauser L."/>
            <person name="Chang Y.J."/>
            <person name="Jeffries C.D."/>
            <person name="Brambilla E."/>
            <person name="Yasawong M."/>
            <person name="Rohde M."/>
            <person name="Pukall R."/>
            <person name="Spring S."/>
            <person name="Goker M."/>
            <person name="Woyke T."/>
            <person name="Bristow J."/>
            <person name="Eisen J.A."/>
            <person name="Markowitz V."/>
            <person name="Hugenholtz P."/>
            <person name="Kyrpides N.C."/>
            <person name="Klenk H.P."/>
        </authorList>
    </citation>
    <scope>NUCLEOTIDE SEQUENCE [LARGE SCALE GENOMIC DNA]</scope>
    <source>
        <strain evidence="3">ATCC 51220 / DSM 2926 / LMG 16218 / CuHBu1</strain>
        <plasmid evidence="3">pILYOP01</plasmid>
    </source>
</reference>
<keyword evidence="3" id="KW-1185">Reference proteome</keyword>
<evidence type="ECO:0000313" key="2">
    <source>
        <dbReference type="EMBL" id="ADO83969.1"/>
    </source>
</evidence>
<keyword evidence="1" id="KW-1133">Transmembrane helix</keyword>
<proteinExistence type="predicted"/>
<name>E3HCJ3_ILYPC</name>
<evidence type="ECO:0000256" key="1">
    <source>
        <dbReference type="SAM" id="Phobius"/>
    </source>
</evidence>
<geneLocation type="plasmid" evidence="2 3">
    <name>pILYOP01</name>
</geneLocation>
<feature type="transmembrane region" description="Helical" evidence="1">
    <location>
        <begin position="21"/>
        <end position="41"/>
    </location>
</feature>
<sequence length="51" mass="6163">MFDYKKKNILKQLFSPLSISNIFLDFPVEIFIVNISNIFIFNNYLNFRNND</sequence>
<keyword evidence="1" id="KW-0812">Transmembrane</keyword>
<dbReference type="AlphaFoldDB" id="E3HCJ3"/>
<dbReference type="EMBL" id="CP002282">
    <property type="protein sequence ID" value="ADO83969.1"/>
    <property type="molecule type" value="Genomic_DNA"/>
</dbReference>